<dbReference type="EMBL" id="OX459122">
    <property type="protein sequence ID" value="CAI9105754.1"/>
    <property type="molecule type" value="Genomic_DNA"/>
</dbReference>
<protein>
    <submittedName>
        <fullName evidence="2">OLC1v1004755C1</fullName>
    </submittedName>
</protein>
<feature type="non-terminal residue" evidence="2">
    <location>
        <position position="70"/>
    </location>
</feature>
<accession>A0AAV1DD37</accession>
<dbReference type="SUPFAM" id="SSF81383">
    <property type="entry name" value="F-box domain"/>
    <property type="match status" value="1"/>
</dbReference>
<keyword evidence="3" id="KW-1185">Reference proteome</keyword>
<dbReference type="InterPro" id="IPR001810">
    <property type="entry name" value="F-box_dom"/>
</dbReference>
<feature type="domain" description="F-box" evidence="1">
    <location>
        <begin position="2"/>
        <end position="35"/>
    </location>
</feature>
<name>A0AAV1DD37_OLDCO</name>
<reference evidence="2" key="1">
    <citation type="submission" date="2023-03" db="EMBL/GenBank/DDBJ databases">
        <authorList>
            <person name="Julca I."/>
        </authorList>
    </citation>
    <scope>NUCLEOTIDE SEQUENCE</scope>
</reference>
<dbReference type="AlphaFoldDB" id="A0AAV1DD37"/>
<dbReference type="Gene3D" id="1.20.1280.50">
    <property type="match status" value="1"/>
</dbReference>
<proteinExistence type="predicted"/>
<evidence type="ECO:0000313" key="2">
    <source>
        <dbReference type="EMBL" id="CAI9105754.1"/>
    </source>
</evidence>
<dbReference type="InterPro" id="IPR036047">
    <property type="entry name" value="F-box-like_dom_sf"/>
</dbReference>
<sequence>MEVFWEILMCLPVKFLMRFKCVCKLWLSMILNPSFARIYRGGFKGLLLTNIRYAIIVENILGYIILLPEK</sequence>
<evidence type="ECO:0000259" key="1">
    <source>
        <dbReference type="Pfam" id="PF00646"/>
    </source>
</evidence>
<dbReference type="Proteomes" id="UP001161247">
    <property type="component" value="Chromosome 5"/>
</dbReference>
<evidence type="ECO:0000313" key="3">
    <source>
        <dbReference type="Proteomes" id="UP001161247"/>
    </source>
</evidence>
<dbReference type="Pfam" id="PF00646">
    <property type="entry name" value="F-box"/>
    <property type="match status" value="1"/>
</dbReference>
<gene>
    <name evidence="2" type="ORF">OLC1_LOCUS14382</name>
</gene>
<organism evidence="2 3">
    <name type="scientific">Oldenlandia corymbosa var. corymbosa</name>
    <dbReference type="NCBI Taxonomy" id="529605"/>
    <lineage>
        <taxon>Eukaryota</taxon>
        <taxon>Viridiplantae</taxon>
        <taxon>Streptophyta</taxon>
        <taxon>Embryophyta</taxon>
        <taxon>Tracheophyta</taxon>
        <taxon>Spermatophyta</taxon>
        <taxon>Magnoliopsida</taxon>
        <taxon>eudicotyledons</taxon>
        <taxon>Gunneridae</taxon>
        <taxon>Pentapetalae</taxon>
        <taxon>asterids</taxon>
        <taxon>lamiids</taxon>
        <taxon>Gentianales</taxon>
        <taxon>Rubiaceae</taxon>
        <taxon>Rubioideae</taxon>
        <taxon>Spermacoceae</taxon>
        <taxon>Hedyotis-Oldenlandia complex</taxon>
        <taxon>Oldenlandia</taxon>
    </lineage>
</organism>